<dbReference type="EMBL" id="AFWF01000097">
    <property type="protein sequence ID" value="EGU42390.1"/>
    <property type="molecule type" value="Genomic_DNA"/>
</dbReference>
<dbReference type="RefSeq" id="WP_006711824.1">
    <property type="nucleotide sequence ID" value="NZ_AFWF01000097.1"/>
</dbReference>
<evidence type="ECO:0000313" key="2">
    <source>
        <dbReference type="EMBL" id="EGU42390.1"/>
    </source>
</evidence>
<dbReference type="AlphaFoldDB" id="F9S153"/>
<sequence>MHFYQAIMTTAAVASVSLTSVSAQASQKISSLMIEIRQQDGISFYYSIANGMTLNGDITIVRDNQGYTVGQFSQGVPNGLWQVFLPNNQKLLDGQYVQGHQDGQWQLFDSSGNLSEKQHYRNGVPDGLWEQYNHQGTIDQTTLYKNGQKEQV</sequence>
<reference evidence="2 3" key="1">
    <citation type="journal article" date="2012" name="Int. J. Syst. Evol. Microbiol.">
        <title>Vibrio caribbeanicus sp. nov., isolated from the marine sponge Scleritoderma cyanea.</title>
        <authorList>
            <person name="Hoffmann M."/>
            <person name="Monday S.R."/>
            <person name="Allard M.W."/>
            <person name="Strain E.A."/>
            <person name="Whittaker P."/>
            <person name="Naum M."/>
            <person name="McCarthy P.J."/>
            <person name="Lopez J.V."/>
            <person name="Fischer M."/>
            <person name="Brown E.W."/>
        </authorList>
    </citation>
    <scope>NUCLEOTIDE SEQUENCE [LARGE SCALE GENOMIC DNA]</scope>
    <source>
        <strain evidence="2 3">ATCC 700023</strain>
    </source>
</reference>
<feature type="chain" id="PRO_5003387238" evidence="1">
    <location>
        <begin position="26"/>
        <end position="152"/>
    </location>
</feature>
<keyword evidence="3" id="KW-1185">Reference proteome</keyword>
<dbReference type="Gene3D" id="3.90.930.1">
    <property type="match status" value="1"/>
</dbReference>
<proteinExistence type="predicted"/>
<feature type="signal peptide" evidence="1">
    <location>
        <begin position="1"/>
        <end position="25"/>
    </location>
</feature>
<dbReference type="Proteomes" id="UP000004605">
    <property type="component" value="Unassembled WGS sequence"/>
</dbReference>
<dbReference type="Pfam" id="PF07661">
    <property type="entry name" value="MORN_2"/>
    <property type="match status" value="2"/>
</dbReference>
<name>F9S153_9VIBR</name>
<dbReference type="SUPFAM" id="SSF82185">
    <property type="entry name" value="Histone H3 K4-specific methyltransferase SET7/9 N-terminal domain"/>
    <property type="match status" value="1"/>
</dbReference>
<protein>
    <submittedName>
        <fullName evidence="2">MORN repeat-containing protein</fullName>
    </submittedName>
</protein>
<comment type="caution">
    <text evidence="2">The sequence shown here is derived from an EMBL/GenBank/DDBJ whole genome shotgun (WGS) entry which is preliminary data.</text>
</comment>
<keyword evidence="1" id="KW-0732">Signal</keyword>
<accession>F9S153</accession>
<gene>
    <name evidence="2" type="ORF">VII00023_00175</name>
</gene>
<feature type="non-terminal residue" evidence="2">
    <location>
        <position position="152"/>
    </location>
</feature>
<organism evidence="2 3">
    <name type="scientific">Vibrio ichthyoenteri ATCC 700023</name>
    <dbReference type="NCBI Taxonomy" id="870968"/>
    <lineage>
        <taxon>Bacteria</taxon>
        <taxon>Pseudomonadati</taxon>
        <taxon>Pseudomonadota</taxon>
        <taxon>Gammaproteobacteria</taxon>
        <taxon>Vibrionales</taxon>
        <taxon>Vibrionaceae</taxon>
        <taxon>Vibrio</taxon>
    </lineage>
</organism>
<evidence type="ECO:0000256" key="1">
    <source>
        <dbReference type="SAM" id="SignalP"/>
    </source>
</evidence>
<dbReference type="InterPro" id="IPR011652">
    <property type="entry name" value="MORN_2"/>
</dbReference>
<evidence type="ECO:0000313" key="3">
    <source>
        <dbReference type="Proteomes" id="UP000004605"/>
    </source>
</evidence>